<dbReference type="EMBL" id="FWEV01000113">
    <property type="protein sequence ID" value="SLM29871.1"/>
    <property type="molecule type" value="Genomic_DNA"/>
</dbReference>
<reference evidence="1 2" key="1">
    <citation type="submission" date="2017-03" db="EMBL/GenBank/DDBJ databases">
        <authorList>
            <person name="Afonso C.L."/>
            <person name="Miller P.J."/>
            <person name="Scott M.A."/>
            <person name="Spackman E."/>
            <person name="Goraichik I."/>
            <person name="Dimitrov K.M."/>
            <person name="Suarez D.L."/>
            <person name="Swayne D.E."/>
        </authorList>
    </citation>
    <scope>NUCLEOTIDE SEQUENCE [LARGE SCALE GENOMIC DNA]</scope>
    <source>
        <strain evidence="1">PRJEB14757</strain>
    </source>
</reference>
<dbReference type="AlphaFoldDB" id="A0A1W1HBJ3"/>
<keyword evidence="2" id="KW-1185">Reference proteome</keyword>
<proteinExistence type="predicted"/>
<evidence type="ECO:0000313" key="2">
    <source>
        <dbReference type="Proteomes" id="UP000191931"/>
    </source>
</evidence>
<organism evidence="1 2">
    <name type="scientific">Desulfamplus magnetovallimortis</name>
    <dbReference type="NCBI Taxonomy" id="1246637"/>
    <lineage>
        <taxon>Bacteria</taxon>
        <taxon>Pseudomonadati</taxon>
        <taxon>Thermodesulfobacteriota</taxon>
        <taxon>Desulfobacteria</taxon>
        <taxon>Desulfobacterales</taxon>
        <taxon>Desulfobacteraceae</taxon>
        <taxon>Desulfamplus</taxon>
    </lineage>
</organism>
<dbReference type="OrthoDB" id="8968505at2"/>
<accession>A0A1W1HBJ3</accession>
<gene>
    <name evidence="1" type="ORF">MTBBW1_200008</name>
</gene>
<dbReference type="STRING" id="1246637.MTBBW1_200008"/>
<dbReference type="RefSeq" id="WP_080799251.1">
    <property type="nucleotide sequence ID" value="NZ_LT828540.1"/>
</dbReference>
<name>A0A1W1HBJ3_9BACT</name>
<sequence length="76" mass="8871">MLTITKEVLEQNIQKYFNHIKQTGDDVIVVDQGMPFIKISFLAPHNTVEDIFKDVRGKVKYHDDLLKPEIDEWGDI</sequence>
<protein>
    <submittedName>
        <fullName evidence="1">Putative Prevent-host-death family protein</fullName>
    </submittedName>
</protein>
<evidence type="ECO:0000313" key="1">
    <source>
        <dbReference type="EMBL" id="SLM29871.1"/>
    </source>
</evidence>
<dbReference type="Proteomes" id="UP000191931">
    <property type="component" value="Unassembled WGS sequence"/>
</dbReference>